<protein>
    <submittedName>
        <fullName evidence="1">Uncharacterized protein</fullName>
    </submittedName>
</protein>
<dbReference type="Proteomes" id="UP000054270">
    <property type="component" value="Unassembled WGS sequence"/>
</dbReference>
<sequence length="242" mass="26919">MSNHPLADIEIILYDDDHSTAGAKIRGARPTSEQTPVMRIQYCRRRHFLELAQRLTGDRGTEWKKDCKPCLGPSDISGLLLGNEINILGKKGLTLVLDLLQACQHIEASDPVDLKITALLKASLKKRGSLSSELELRHSTQMPVGIRADDILEETRHLPSVGWCKRYPIPGSSNSFKYMMMLFDGTSLLVDVTANSVLLSLPSGNQITCALSPPNPSERHPQVAKYTRFMADFLSLYDCKEI</sequence>
<keyword evidence="2" id="KW-1185">Reference proteome</keyword>
<evidence type="ECO:0000313" key="1">
    <source>
        <dbReference type="EMBL" id="KJA21222.1"/>
    </source>
</evidence>
<evidence type="ECO:0000313" key="2">
    <source>
        <dbReference type="Proteomes" id="UP000054270"/>
    </source>
</evidence>
<organism evidence="1 2">
    <name type="scientific">Hypholoma sublateritium (strain FD-334 SS-4)</name>
    <dbReference type="NCBI Taxonomy" id="945553"/>
    <lineage>
        <taxon>Eukaryota</taxon>
        <taxon>Fungi</taxon>
        <taxon>Dikarya</taxon>
        <taxon>Basidiomycota</taxon>
        <taxon>Agaricomycotina</taxon>
        <taxon>Agaricomycetes</taxon>
        <taxon>Agaricomycetidae</taxon>
        <taxon>Agaricales</taxon>
        <taxon>Agaricineae</taxon>
        <taxon>Strophariaceae</taxon>
        <taxon>Hypholoma</taxon>
    </lineage>
</organism>
<proteinExistence type="predicted"/>
<dbReference type="AlphaFoldDB" id="A0A0D2L3A4"/>
<accession>A0A0D2L3A4</accession>
<reference evidence="2" key="1">
    <citation type="submission" date="2014-04" db="EMBL/GenBank/DDBJ databases">
        <title>Evolutionary Origins and Diversification of the Mycorrhizal Mutualists.</title>
        <authorList>
            <consortium name="DOE Joint Genome Institute"/>
            <consortium name="Mycorrhizal Genomics Consortium"/>
            <person name="Kohler A."/>
            <person name="Kuo A."/>
            <person name="Nagy L.G."/>
            <person name="Floudas D."/>
            <person name="Copeland A."/>
            <person name="Barry K.W."/>
            <person name="Cichocki N."/>
            <person name="Veneault-Fourrey C."/>
            <person name="LaButti K."/>
            <person name="Lindquist E.A."/>
            <person name="Lipzen A."/>
            <person name="Lundell T."/>
            <person name="Morin E."/>
            <person name="Murat C."/>
            <person name="Riley R."/>
            <person name="Ohm R."/>
            <person name="Sun H."/>
            <person name="Tunlid A."/>
            <person name="Henrissat B."/>
            <person name="Grigoriev I.V."/>
            <person name="Hibbett D.S."/>
            <person name="Martin F."/>
        </authorList>
    </citation>
    <scope>NUCLEOTIDE SEQUENCE [LARGE SCALE GENOMIC DNA]</scope>
    <source>
        <strain evidence="2">FD-334 SS-4</strain>
    </source>
</reference>
<name>A0A0D2L3A4_HYPSF</name>
<dbReference type="EMBL" id="KN817560">
    <property type="protein sequence ID" value="KJA21222.1"/>
    <property type="molecule type" value="Genomic_DNA"/>
</dbReference>
<gene>
    <name evidence="1" type="ORF">HYPSUDRAFT_203193</name>
</gene>